<feature type="compositionally biased region" description="Basic and acidic residues" evidence="1">
    <location>
        <begin position="9"/>
        <end position="19"/>
    </location>
</feature>
<proteinExistence type="predicted"/>
<dbReference type="AlphaFoldDB" id="A0A0V0RB09"/>
<name>A0A0V0RB09_9BILA</name>
<evidence type="ECO:0000313" key="2">
    <source>
        <dbReference type="EMBL" id="KRX11702.1"/>
    </source>
</evidence>
<keyword evidence="3" id="KW-1185">Reference proteome</keyword>
<organism evidence="2 3">
    <name type="scientific">Trichinella nelsoni</name>
    <dbReference type="NCBI Taxonomy" id="6336"/>
    <lineage>
        <taxon>Eukaryota</taxon>
        <taxon>Metazoa</taxon>
        <taxon>Ecdysozoa</taxon>
        <taxon>Nematoda</taxon>
        <taxon>Enoplea</taxon>
        <taxon>Dorylaimia</taxon>
        <taxon>Trichinellida</taxon>
        <taxon>Trichinellidae</taxon>
        <taxon>Trichinella</taxon>
    </lineage>
</organism>
<feature type="region of interest" description="Disordered" evidence="1">
    <location>
        <begin position="1"/>
        <end position="39"/>
    </location>
</feature>
<dbReference type="EMBL" id="JYDL01001591">
    <property type="protein sequence ID" value="KRX11702.1"/>
    <property type="molecule type" value="Genomic_DNA"/>
</dbReference>
<dbReference type="Proteomes" id="UP000054630">
    <property type="component" value="Unassembled WGS sequence"/>
</dbReference>
<protein>
    <submittedName>
        <fullName evidence="2">Uncharacterized protein</fullName>
    </submittedName>
</protein>
<comment type="caution">
    <text evidence="2">The sequence shown here is derived from an EMBL/GenBank/DDBJ whole genome shotgun (WGS) entry which is preliminary data.</text>
</comment>
<sequence length="78" mass="8935">MFFQKNGRHRDTVRPRGLEDTSSGLPPIRSTRKTRRGKKGVDWVNLSIKHNAAHLTFTHVLTDGEVDTIQSLPRETRL</sequence>
<evidence type="ECO:0000313" key="3">
    <source>
        <dbReference type="Proteomes" id="UP000054630"/>
    </source>
</evidence>
<accession>A0A0V0RB09</accession>
<evidence type="ECO:0000256" key="1">
    <source>
        <dbReference type="SAM" id="MobiDB-lite"/>
    </source>
</evidence>
<gene>
    <name evidence="2" type="ORF">T07_5483</name>
</gene>
<reference evidence="2 3" key="1">
    <citation type="submission" date="2015-01" db="EMBL/GenBank/DDBJ databases">
        <title>Evolution of Trichinella species and genotypes.</title>
        <authorList>
            <person name="Korhonen P.K."/>
            <person name="Edoardo P."/>
            <person name="Giuseppe L.R."/>
            <person name="Gasser R.B."/>
        </authorList>
    </citation>
    <scope>NUCLEOTIDE SEQUENCE [LARGE SCALE GENOMIC DNA]</scope>
    <source>
        <strain evidence="2">ISS37</strain>
    </source>
</reference>